<accession>A0A917LX57</accession>
<dbReference type="GO" id="GO:0016787">
    <property type="term" value="F:hydrolase activity"/>
    <property type="evidence" value="ECO:0007669"/>
    <property type="project" value="UniProtKB-KW"/>
</dbReference>
<dbReference type="AlphaFoldDB" id="A0A917LX57"/>
<comment type="caution">
    <text evidence="2">The sequence shown here is derived from an EMBL/GenBank/DDBJ whole genome shotgun (WGS) entry which is preliminary data.</text>
</comment>
<name>A0A917LX57_9BACL</name>
<reference evidence="2 3" key="1">
    <citation type="journal article" date="2014" name="Int. J. Syst. Evol. Microbiol.">
        <title>Complete genome sequence of Corynebacterium casei LMG S-19264T (=DSM 44701T), isolated from a smear-ripened cheese.</title>
        <authorList>
            <consortium name="US DOE Joint Genome Institute (JGI-PGF)"/>
            <person name="Walter F."/>
            <person name="Albersmeier A."/>
            <person name="Kalinowski J."/>
            <person name="Ruckert C."/>
        </authorList>
    </citation>
    <scope>NUCLEOTIDE SEQUENCE [LARGE SCALE GENOMIC DNA]</scope>
    <source>
        <strain evidence="2 3">CGMCC 1.15286</strain>
    </source>
</reference>
<dbReference type="InterPro" id="IPR008928">
    <property type="entry name" value="6-hairpin_glycosidase_sf"/>
</dbReference>
<evidence type="ECO:0000313" key="3">
    <source>
        <dbReference type="Proteomes" id="UP000600247"/>
    </source>
</evidence>
<sequence length="360" mass="40191">MNNRSRTDIQEAARRVYHFMMHSKPEDWGGHVWTDWAMNIDKWDWNPGVGIIAAAEYGRATGDSSVLQEVEGWVRRNRGQSEEVRVINSMAPYAIFPQLYKATGDVYYLEKAVEIAEWMVEQAPRTSEGAFEHTVTENARFSEQIWADTVFMAVLFLARTARLTGNRKHAEEALLQALLHLRALQDEDTGLLFHGWDGSAGNWMSAARWNRANGWNAAGIPMILEEAEKLCRDSDLLHELKYRYGRLIEALAACQLPGGMWPTVLDRPGFYEETSGSAAIALGLYKAVRMELASEQLLPYADRALAAIVPMVAATGAVSGVSGGTPVLESERAYNEVPLFPTLYGQGLVLLLLSEVIEQR</sequence>
<proteinExistence type="predicted"/>
<keyword evidence="3" id="KW-1185">Reference proteome</keyword>
<dbReference type="PANTHER" id="PTHR33886:SF8">
    <property type="entry name" value="UNSATURATED RHAMNOGALACTURONAN HYDROLASE (EUROFUNG)"/>
    <property type="match status" value="1"/>
</dbReference>
<dbReference type="Pfam" id="PF07470">
    <property type="entry name" value="Glyco_hydro_88"/>
    <property type="match status" value="1"/>
</dbReference>
<keyword evidence="1 2" id="KW-0378">Hydrolase</keyword>
<dbReference type="SUPFAM" id="SSF48208">
    <property type="entry name" value="Six-hairpin glycosidases"/>
    <property type="match status" value="1"/>
</dbReference>
<dbReference type="GO" id="GO:0005975">
    <property type="term" value="P:carbohydrate metabolic process"/>
    <property type="evidence" value="ECO:0007669"/>
    <property type="project" value="InterPro"/>
</dbReference>
<dbReference type="InterPro" id="IPR010905">
    <property type="entry name" value="Glyco_hydro_88"/>
</dbReference>
<dbReference type="InterPro" id="IPR052043">
    <property type="entry name" value="PolySaccharide_Degr_Enz"/>
</dbReference>
<organism evidence="2 3">
    <name type="scientific">Paenibacillus radicis</name>
    <name type="common">ex Gao et al. 2016</name>
    <dbReference type="NCBI Taxonomy" id="1737354"/>
    <lineage>
        <taxon>Bacteria</taxon>
        <taxon>Bacillati</taxon>
        <taxon>Bacillota</taxon>
        <taxon>Bacilli</taxon>
        <taxon>Bacillales</taxon>
        <taxon>Paenibacillaceae</taxon>
        <taxon>Paenibacillus</taxon>
    </lineage>
</organism>
<dbReference type="EMBL" id="BMHY01000002">
    <property type="protein sequence ID" value="GGG61235.1"/>
    <property type="molecule type" value="Genomic_DNA"/>
</dbReference>
<dbReference type="PANTHER" id="PTHR33886">
    <property type="entry name" value="UNSATURATED RHAMNOGALACTURONAN HYDROLASE (EUROFUNG)"/>
    <property type="match status" value="1"/>
</dbReference>
<gene>
    <name evidence="2" type="ORF">GCM10010918_13340</name>
</gene>
<evidence type="ECO:0000313" key="2">
    <source>
        <dbReference type="EMBL" id="GGG61235.1"/>
    </source>
</evidence>
<dbReference type="InterPro" id="IPR012341">
    <property type="entry name" value="6hp_glycosidase-like_sf"/>
</dbReference>
<protein>
    <submittedName>
        <fullName evidence="2">Glycosyl hydrolase family 88</fullName>
    </submittedName>
</protein>
<evidence type="ECO:0000256" key="1">
    <source>
        <dbReference type="ARBA" id="ARBA00022801"/>
    </source>
</evidence>
<dbReference type="Gene3D" id="1.50.10.10">
    <property type="match status" value="1"/>
</dbReference>
<dbReference type="RefSeq" id="WP_229692014.1">
    <property type="nucleotide sequence ID" value="NZ_BMHY01000002.1"/>
</dbReference>
<dbReference type="Proteomes" id="UP000600247">
    <property type="component" value="Unassembled WGS sequence"/>
</dbReference>